<dbReference type="AlphaFoldDB" id="A0A832T2N6"/>
<evidence type="ECO:0000313" key="10">
    <source>
        <dbReference type="Proteomes" id="UP000651120"/>
    </source>
</evidence>
<proteinExistence type="predicted"/>
<evidence type="ECO:0000256" key="1">
    <source>
        <dbReference type="ARBA" id="ARBA00001946"/>
    </source>
</evidence>
<dbReference type="Proteomes" id="UP000651120">
    <property type="component" value="Unassembled WGS sequence"/>
</dbReference>
<dbReference type="InterPro" id="IPR036412">
    <property type="entry name" value="HAD-like_sf"/>
</dbReference>
<dbReference type="GO" id="GO:0005737">
    <property type="term" value="C:cytoplasm"/>
    <property type="evidence" value="ECO:0007669"/>
    <property type="project" value="TreeGrafter"/>
</dbReference>
<dbReference type="EC" id="3.1.3.3" evidence="3"/>
<evidence type="ECO:0000256" key="8">
    <source>
        <dbReference type="ARBA" id="ARBA00023299"/>
    </source>
</evidence>
<evidence type="ECO:0000313" key="9">
    <source>
        <dbReference type="EMBL" id="HII46549.1"/>
    </source>
</evidence>
<name>A0A832T2N6_9CREN</name>
<keyword evidence="8" id="KW-0718">Serine biosynthesis</keyword>
<comment type="cofactor">
    <cofactor evidence="1">
        <name>Mg(2+)</name>
        <dbReference type="ChEBI" id="CHEBI:18420"/>
    </cofactor>
</comment>
<evidence type="ECO:0000256" key="3">
    <source>
        <dbReference type="ARBA" id="ARBA00012640"/>
    </source>
</evidence>
<dbReference type="PANTHER" id="PTHR43344:SF2">
    <property type="entry name" value="PHOSPHOSERINE PHOSPHATASE"/>
    <property type="match status" value="1"/>
</dbReference>
<comment type="pathway">
    <text evidence="2">Amino-acid biosynthesis; L-serine biosynthesis; L-serine from 3-phospho-D-glycerate: step 3/3.</text>
</comment>
<organism evidence="9 10">
    <name type="scientific">Pyrobaculum aerophilum</name>
    <dbReference type="NCBI Taxonomy" id="13773"/>
    <lineage>
        <taxon>Archaea</taxon>
        <taxon>Thermoproteota</taxon>
        <taxon>Thermoprotei</taxon>
        <taxon>Thermoproteales</taxon>
        <taxon>Thermoproteaceae</taxon>
        <taxon>Pyrobaculum</taxon>
    </lineage>
</organism>
<keyword evidence="5" id="KW-0479">Metal-binding</keyword>
<dbReference type="GO" id="GO:0006564">
    <property type="term" value="P:L-serine biosynthetic process"/>
    <property type="evidence" value="ECO:0007669"/>
    <property type="project" value="UniProtKB-KW"/>
</dbReference>
<dbReference type="GO" id="GO:0000287">
    <property type="term" value="F:magnesium ion binding"/>
    <property type="evidence" value="ECO:0007669"/>
    <property type="project" value="TreeGrafter"/>
</dbReference>
<evidence type="ECO:0000256" key="4">
    <source>
        <dbReference type="ARBA" id="ARBA00022605"/>
    </source>
</evidence>
<dbReference type="PANTHER" id="PTHR43344">
    <property type="entry name" value="PHOSPHOSERINE PHOSPHATASE"/>
    <property type="match status" value="1"/>
</dbReference>
<dbReference type="Gene3D" id="3.40.50.1000">
    <property type="entry name" value="HAD superfamily/HAD-like"/>
    <property type="match status" value="1"/>
</dbReference>
<evidence type="ECO:0000256" key="5">
    <source>
        <dbReference type="ARBA" id="ARBA00022723"/>
    </source>
</evidence>
<accession>A0A832T2N6</accession>
<dbReference type="GO" id="GO:0036424">
    <property type="term" value="F:L-phosphoserine phosphatase activity"/>
    <property type="evidence" value="ECO:0007669"/>
    <property type="project" value="TreeGrafter"/>
</dbReference>
<reference evidence="9" key="1">
    <citation type="journal article" date="2020" name="bioRxiv">
        <title>A rank-normalized archaeal taxonomy based on genome phylogeny resolves widespread incomplete and uneven classifications.</title>
        <authorList>
            <person name="Rinke C."/>
            <person name="Chuvochina M."/>
            <person name="Mussig A.J."/>
            <person name="Chaumeil P.-A."/>
            <person name="Waite D.W."/>
            <person name="Whitman W.B."/>
            <person name="Parks D.H."/>
            <person name="Hugenholtz P."/>
        </authorList>
    </citation>
    <scope>NUCLEOTIDE SEQUENCE</scope>
    <source>
        <strain evidence="9">UBA8839</strain>
    </source>
</reference>
<sequence>MPPQAEAPRFKAVILDVDGVVTPFRSAWQRLHAILGTDGSLNRTLYKMGLINYYEWALYDTLLWHGAPRRLVEAYFQTTRGLEELCKVLKEAGVYIIAISAGLGYTRALSHCFHFYVVNDLIFQGGAVRTVAVSVSDKNKDAVAEKVLDLLGVKWEEAVAVGDGDADLPMLRKAGYSIAFNPVSEEVARAAKAVIRAETLYPLAKYIKALLKTQ</sequence>
<dbReference type="EMBL" id="DUJP01000015">
    <property type="protein sequence ID" value="HII46549.1"/>
    <property type="molecule type" value="Genomic_DNA"/>
</dbReference>
<protein>
    <recommendedName>
        <fullName evidence="3">phosphoserine phosphatase</fullName>
        <ecNumber evidence="3">3.1.3.3</ecNumber>
    </recommendedName>
</protein>
<keyword evidence="4" id="KW-0028">Amino-acid biosynthesis</keyword>
<dbReference type="Pfam" id="PF00702">
    <property type="entry name" value="Hydrolase"/>
    <property type="match status" value="1"/>
</dbReference>
<evidence type="ECO:0000256" key="6">
    <source>
        <dbReference type="ARBA" id="ARBA00022801"/>
    </source>
</evidence>
<dbReference type="InterPro" id="IPR050582">
    <property type="entry name" value="HAD-like_SerB"/>
</dbReference>
<keyword evidence="7" id="KW-0460">Magnesium</keyword>
<dbReference type="FunFam" id="3.40.50.1000:FF:000390">
    <property type="entry name" value="Phosphoserine phosphatase (SerB)"/>
    <property type="match status" value="1"/>
</dbReference>
<gene>
    <name evidence="9" type="ORF">HA333_03615</name>
</gene>
<comment type="caution">
    <text evidence="9">The sequence shown here is derived from an EMBL/GenBank/DDBJ whole genome shotgun (WGS) entry which is preliminary data.</text>
</comment>
<dbReference type="SUPFAM" id="SSF56784">
    <property type="entry name" value="HAD-like"/>
    <property type="match status" value="1"/>
</dbReference>
<dbReference type="InterPro" id="IPR023214">
    <property type="entry name" value="HAD_sf"/>
</dbReference>
<keyword evidence="6 9" id="KW-0378">Hydrolase</keyword>
<evidence type="ECO:0000256" key="2">
    <source>
        <dbReference type="ARBA" id="ARBA00005135"/>
    </source>
</evidence>
<evidence type="ECO:0000256" key="7">
    <source>
        <dbReference type="ARBA" id="ARBA00022842"/>
    </source>
</evidence>